<evidence type="ECO:0000313" key="2">
    <source>
        <dbReference type="EMBL" id="KLO08261.1"/>
    </source>
</evidence>
<dbReference type="InterPro" id="IPR041078">
    <property type="entry name" value="Plavaka"/>
</dbReference>
<dbReference type="Proteomes" id="UP000053477">
    <property type="component" value="Unassembled WGS sequence"/>
</dbReference>
<feature type="compositionally biased region" description="Basic and acidic residues" evidence="1">
    <location>
        <begin position="305"/>
        <end position="321"/>
    </location>
</feature>
<organism evidence="2 3">
    <name type="scientific">Schizopora paradoxa</name>
    <dbReference type="NCBI Taxonomy" id="27342"/>
    <lineage>
        <taxon>Eukaryota</taxon>
        <taxon>Fungi</taxon>
        <taxon>Dikarya</taxon>
        <taxon>Basidiomycota</taxon>
        <taxon>Agaricomycotina</taxon>
        <taxon>Agaricomycetes</taxon>
        <taxon>Hymenochaetales</taxon>
        <taxon>Schizoporaceae</taxon>
        <taxon>Schizopora</taxon>
    </lineage>
</organism>
<feature type="non-terminal residue" evidence="2">
    <location>
        <position position="1"/>
    </location>
</feature>
<dbReference type="STRING" id="27342.A0A0H2RTU4"/>
<dbReference type="EMBL" id="KQ086099">
    <property type="protein sequence ID" value="KLO08261.1"/>
    <property type="molecule type" value="Genomic_DNA"/>
</dbReference>
<dbReference type="Pfam" id="PF18759">
    <property type="entry name" value="Plavaka"/>
    <property type="match status" value="1"/>
</dbReference>
<dbReference type="OrthoDB" id="2576233at2759"/>
<gene>
    <name evidence="2" type="ORF">SCHPADRAFT_835579</name>
</gene>
<reference evidence="2 3" key="1">
    <citation type="submission" date="2015-04" db="EMBL/GenBank/DDBJ databases">
        <title>Complete genome sequence of Schizopora paradoxa KUC8140, a cosmopolitan wood degrader in East Asia.</title>
        <authorList>
            <consortium name="DOE Joint Genome Institute"/>
            <person name="Min B."/>
            <person name="Park H."/>
            <person name="Jang Y."/>
            <person name="Kim J.-J."/>
            <person name="Kim K.H."/>
            <person name="Pangilinan J."/>
            <person name="Lipzen A."/>
            <person name="Riley R."/>
            <person name="Grigoriev I.V."/>
            <person name="Spatafora J.W."/>
            <person name="Choi I.-G."/>
        </authorList>
    </citation>
    <scope>NUCLEOTIDE SEQUENCE [LARGE SCALE GENOMIC DNA]</scope>
    <source>
        <strain evidence="2 3">KUC8140</strain>
    </source>
</reference>
<dbReference type="InParanoid" id="A0A0H2RTU4"/>
<evidence type="ECO:0000256" key="1">
    <source>
        <dbReference type="SAM" id="MobiDB-lite"/>
    </source>
</evidence>
<accession>A0A0H2RTU4</accession>
<dbReference type="AlphaFoldDB" id="A0A0H2RTU4"/>
<keyword evidence="3" id="KW-1185">Reference proteome</keyword>
<protein>
    <submittedName>
        <fullName evidence="2">Uncharacterized protein</fullName>
    </submittedName>
</protein>
<sequence length="563" mass="64659">LLAYVADHPEQCLVSCNAESMCPTCDIRQKDRGNLAGGETKDTQNLVNILRDHGANLEPHEFDDLNLRSIPEPFWAGLQNCNISMAFAPDLLHQMYKGVFKEHLVSWCTDAINDDSNIAERELDKRFIALPPHSDLKSFKDGISGISQWTGTEFKEMAKVFYALIVDAVDERVAIAAKALLDFLEYARLQVQTTTTLRAMDEALGRFHEHKDILIERGIRDHFNIPKVHALVHYVAKIKRLGTNDGFNTETTERLHIGMAKEAYRASNRRDYHAQMTRHLARLESLQLFDEYLAWKKERRTTTRKTADNSDQRTNESEPIKRYKISKRPRTGDRALPITTLWERHQVDDFVPALTRFLSARGTASLLGDSTRFDTFTRFSVILPKLYHMPEEDEEKRKDRIRARPATIRNGRKKAKPAVFNTVLVRIGTQLTLRQVDLMTVFTGLRAAQLRLIFKLPEEFNCTEHLAYVEWMNPFRDPQPSGLYQLSRAMLRGQKRNAEVIPLRNIVSSCHLVPRFGKVCDPLITSPNALDHSQQFYFNPYLHLHAFFATHGHKTTGLENPAL</sequence>
<proteinExistence type="predicted"/>
<name>A0A0H2RTU4_9AGAM</name>
<feature type="region of interest" description="Disordered" evidence="1">
    <location>
        <begin position="300"/>
        <end position="329"/>
    </location>
</feature>
<evidence type="ECO:0000313" key="3">
    <source>
        <dbReference type="Proteomes" id="UP000053477"/>
    </source>
</evidence>